<gene>
    <name evidence="1" type="ORF">FF38_13165</name>
</gene>
<dbReference type="PANTHER" id="PTHR33559:SF1">
    <property type="entry name" value="PROTEASOME ASSEMBLY CHAPERONE 4"/>
    <property type="match status" value="1"/>
</dbReference>
<dbReference type="STRING" id="7375.A0A0L0CAB7"/>
<comment type="caution">
    <text evidence="1">The sequence shown here is derived from an EMBL/GenBank/DDBJ whole genome shotgun (WGS) entry which is preliminary data.</text>
</comment>
<accession>A0A0L0CAB7</accession>
<name>A0A0L0CAB7_LUCCU</name>
<protein>
    <recommendedName>
        <fullName evidence="3">Proteasome assembly chaperone 4</fullName>
    </recommendedName>
</protein>
<sequence>MESAAINIQQSGESKLNTTDYEGFTSSQGQLLVGEQKYIIRILKMNGSTMVFLSSAEPECLDEIALAMKMPQDQVVGTFILGPQIITDSQRMAEKLCKRFGRHFIVSYNVNVDRMTAPLLEKQLSEYIRAHEDQFV</sequence>
<evidence type="ECO:0000313" key="1">
    <source>
        <dbReference type="EMBL" id="KNC28374.1"/>
    </source>
</evidence>
<organism evidence="1 2">
    <name type="scientific">Lucilia cuprina</name>
    <name type="common">Green bottle fly</name>
    <name type="synonym">Australian sheep blowfly</name>
    <dbReference type="NCBI Taxonomy" id="7375"/>
    <lineage>
        <taxon>Eukaryota</taxon>
        <taxon>Metazoa</taxon>
        <taxon>Ecdysozoa</taxon>
        <taxon>Arthropoda</taxon>
        <taxon>Hexapoda</taxon>
        <taxon>Insecta</taxon>
        <taxon>Pterygota</taxon>
        <taxon>Neoptera</taxon>
        <taxon>Endopterygota</taxon>
        <taxon>Diptera</taxon>
        <taxon>Brachycera</taxon>
        <taxon>Muscomorpha</taxon>
        <taxon>Oestroidea</taxon>
        <taxon>Calliphoridae</taxon>
        <taxon>Luciliinae</taxon>
        <taxon>Lucilia</taxon>
    </lineage>
</organism>
<dbReference type="Pfam" id="PF16093">
    <property type="entry name" value="PAC4"/>
    <property type="match status" value="1"/>
</dbReference>
<dbReference type="PANTHER" id="PTHR33559">
    <property type="entry name" value="PROTEASOME ASSEMBLY CHAPERONE 4"/>
    <property type="match status" value="1"/>
</dbReference>
<dbReference type="InterPro" id="IPR032157">
    <property type="entry name" value="PAC4"/>
</dbReference>
<evidence type="ECO:0000313" key="2">
    <source>
        <dbReference type="Proteomes" id="UP000037069"/>
    </source>
</evidence>
<dbReference type="Proteomes" id="UP000037069">
    <property type="component" value="Unassembled WGS sequence"/>
</dbReference>
<reference evidence="1 2" key="1">
    <citation type="journal article" date="2015" name="Nat. Commun.">
        <title>Lucilia cuprina genome unlocks parasitic fly biology to underpin future interventions.</title>
        <authorList>
            <person name="Anstead C.A."/>
            <person name="Korhonen P.K."/>
            <person name="Young N.D."/>
            <person name="Hall R.S."/>
            <person name="Jex A.R."/>
            <person name="Murali S.C."/>
            <person name="Hughes D.S."/>
            <person name="Lee S.F."/>
            <person name="Perry T."/>
            <person name="Stroehlein A.J."/>
            <person name="Ansell B.R."/>
            <person name="Breugelmans B."/>
            <person name="Hofmann A."/>
            <person name="Qu J."/>
            <person name="Dugan S."/>
            <person name="Lee S.L."/>
            <person name="Chao H."/>
            <person name="Dinh H."/>
            <person name="Han Y."/>
            <person name="Doddapaneni H.V."/>
            <person name="Worley K.C."/>
            <person name="Muzny D.M."/>
            <person name="Ioannidis P."/>
            <person name="Waterhouse R.M."/>
            <person name="Zdobnov E.M."/>
            <person name="James P.J."/>
            <person name="Bagnall N.H."/>
            <person name="Kotze A.C."/>
            <person name="Gibbs R.A."/>
            <person name="Richards S."/>
            <person name="Batterham P."/>
            <person name="Gasser R.B."/>
        </authorList>
    </citation>
    <scope>NUCLEOTIDE SEQUENCE [LARGE SCALE GENOMIC DNA]</scope>
    <source>
        <strain evidence="1 2">LS</strain>
        <tissue evidence="1">Full body</tissue>
    </source>
</reference>
<dbReference type="AlphaFoldDB" id="A0A0L0CAB7"/>
<dbReference type="EMBL" id="JRES01000780">
    <property type="protein sequence ID" value="KNC28374.1"/>
    <property type="molecule type" value="Genomic_DNA"/>
</dbReference>
<dbReference type="OMA" id="SFNLQMD"/>
<keyword evidence="2" id="KW-1185">Reference proteome</keyword>
<evidence type="ECO:0008006" key="3">
    <source>
        <dbReference type="Google" id="ProtNLM"/>
    </source>
</evidence>
<dbReference type="OrthoDB" id="368507at2759"/>
<dbReference type="GO" id="GO:0043248">
    <property type="term" value="P:proteasome assembly"/>
    <property type="evidence" value="ECO:0007669"/>
    <property type="project" value="InterPro"/>
</dbReference>
<proteinExistence type="predicted"/>